<dbReference type="OrthoDB" id="447129at2759"/>
<feature type="domain" description="UmuC" evidence="2">
    <location>
        <begin position="16"/>
        <end position="265"/>
    </location>
</feature>
<dbReference type="AlphaFoldDB" id="A0A9P4JM44"/>
<dbReference type="Gene3D" id="3.30.1490.100">
    <property type="entry name" value="DNA polymerase, Y-family, little finger domain"/>
    <property type="match status" value="1"/>
</dbReference>
<dbReference type="InterPro" id="IPR043502">
    <property type="entry name" value="DNA/RNA_pol_sf"/>
</dbReference>
<dbReference type="Pfam" id="PF00817">
    <property type="entry name" value="IMS"/>
    <property type="match status" value="1"/>
</dbReference>
<evidence type="ECO:0000313" key="3">
    <source>
        <dbReference type="EMBL" id="KAF2201931.1"/>
    </source>
</evidence>
<dbReference type="GO" id="GO:0003684">
    <property type="term" value="F:damaged DNA binding"/>
    <property type="evidence" value="ECO:0007669"/>
    <property type="project" value="InterPro"/>
</dbReference>
<feature type="region of interest" description="Disordered" evidence="1">
    <location>
        <begin position="576"/>
        <end position="598"/>
    </location>
</feature>
<dbReference type="EMBL" id="ML993955">
    <property type="protein sequence ID" value="KAF2201931.1"/>
    <property type="molecule type" value="Genomic_DNA"/>
</dbReference>
<feature type="compositionally biased region" description="Basic and acidic residues" evidence="1">
    <location>
        <begin position="578"/>
        <end position="587"/>
    </location>
</feature>
<accession>A0A9P4JM44</accession>
<gene>
    <name evidence="3" type="ORF">GQ43DRAFT_414682</name>
</gene>
<evidence type="ECO:0000313" key="4">
    <source>
        <dbReference type="Proteomes" id="UP000799536"/>
    </source>
</evidence>
<organism evidence="3 4">
    <name type="scientific">Delitschia confertaspora ATCC 74209</name>
    <dbReference type="NCBI Taxonomy" id="1513339"/>
    <lineage>
        <taxon>Eukaryota</taxon>
        <taxon>Fungi</taxon>
        <taxon>Dikarya</taxon>
        <taxon>Ascomycota</taxon>
        <taxon>Pezizomycotina</taxon>
        <taxon>Dothideomycetes</taxon>
        <taxon>Pleosporomycetidae</taxon>
        <taxon>Pleosporales</taxon>
        <taxon>Delitschiaceae</taxon>
        <taxon>Delitschia</taxon>
    </lineage>
</organism>
<dbReference type="PROSITE" id="PS50173">
    <property type="entry name" value="UMUC"/>
    <property type="match status" value="1"/>
</dbReference>
<dbReference type="SUPFAM" id="SSF56672">
    <property type="entry name" value="DNA/RNA polymerases"/>
    <property type="match status" value="1"/>
</dbReference>
<dbReference type="InterPro" id="IPR003583">
    <property type="entry name" value="Hlx-hairpin-Hlx_DNA-bd_motif"/>
</dbReference>
<dbReference type="PANTHER" id="PTHR46404:SF1">
    <property type="entry name" value="DNA POLYMERASE IOTA"/>
    <property type="match status" value="1"/>
</dbReference>
<dbReference type="GO" id="GO:0070987">
    <property type="term" value="P:error-free translesion synthesis"/>
    <property type="evidence" value="ECO:0007669"/>
    <property type="project" value="UniProtKB-ARBA"/>
</dbReference>
<name>A0A9P4JM44_9PLEO</name>
<comment type="caution">
    <text evidence="3">The sequence shown here is derived from an EMBL/GenBank/DDBJ whole genome shotgun (WGS) entry which is preliminary data.</text>
</comment>
<dbReference type="Gene3D" id="3.30.70.270">
    <property type="match status" value="1"/>
</dbReference>
<dbReference type="Pfam" id="PF11799">
    <property type="entry name" value="IMS_C"/>
    <property type="match status" value="1"/>
</dbReference>
<keyword evidence="4" id="KW-1185">Reference proteome</keyword>
<dbReference type="InterPro" id="IPR036775">
    <property type="entry name" value="DNA_pol_Y-fam_lit_finger_sf"/>
</dbReference>
<dbReference type="GO" id="GO:0003887">
    <property type="term" value="F:DNA-directed DNA polymerase activity"/>
    <property type="evidence" value="ECO:0007669"/>
    <property type="project" value="TreeGrafter"/>
</dbReference>
<protein>
    <submittedName>
        <fullName evidence="3">DNA/RNA polymerase</fullName>
    </submittedName>
</protein>
<proteinExistence type="predicted"/>
<dbReference type="FunFam" id="3.40.1170.60:FF:000006">
    <property type="entry name" value="DNA polymerase iota"/>
    <property type="match status" value="1"/>
</dbReference>
<dbReference type="PANTHER" id="PTHR46404">
    <property type="entry name" value="DNA POLYMERASE IOTA"/>
    <property type="match status" value="1"/>
</dbReference>
<evidence type="ECO:0000259" key="2">
    <source>
        <dbReference type="PROSITE" id="PS50173"/>
    </source>
</evidence>
<dbReference type="InterPro" id="IPR017961">
    <property type="entry name" value="DNA_pol_Y-fam_little_finger"/>
</dbReference>
<dbReference type="InterPro" id="IPR043128">
    <property type="entry name" value="Rev_trsase/Diguanyl_cyclase"/>
</dbReference>
<dbReference type="Gene3D" id="3.40.1170.60">
    <property type="match status" value="1"/>
</dbReference>
<feature type="region of interest" description="Disordered" evidence="1">
    <location>
        <begin position="387"/>
        <end position="449"/>
    </location>
</feature>
<dbReference type="SMART" id="SM00278">
    <property type="entry name" value="HhH1"/>
    <property type="match status" value="2"/>
</dbReference>
<reference evidence="3" key="1">
    <citation type="journal article" date="2020" name="Stud. Mycol.">
        <title>101 Dothideomycetes genomes: a test case for predicting lifestyles and emergence of pathogens.</title>
        <authorList>
            <person name="Haridas S."/>
            <person name="Albert R."/>
            <person name="Binder M."/>
            <person name="Bloem J."/>
            <person name="Labutti K."/>
            <person name="Salamov A."/>
            <person name="Andreopoulos B."/>
            <person name="Baker S."/>
            <person name="Barry K."/>
            <person name="Bills G."/>
            <person name="Bluhm B."/>
            <person name="Cannon C."/>
            <person name="Castanera R."/>
            <person name="Culley D."/>
            <person name="Daum C."/>
            <person name="Ezra D."/>
            <person name="Gonzalez J."/>
            <person name="Henrissat B."/>
            <person name="Kuo A."/>
            <person name="Liang C."/>
            <person name="Lipzen A."/>
            <person name="Lutzoni F."/>
            <person name="Magnuson J."/>
            <person name="Mondo S."/>
            <person name="Nolan M."/>
            <person name="Ohm R."/>
            <person name="Pangilinan J."/>
            <person name="Park H.-J."/>
            <person name="Ramirez L."/>
            <person name="Alfaro M."/>
            <person name="Sun H."/>
            <person name="Tritt A."/>
            <person name="Yoshinaga Y."/>
            <person name="Zwiers L.-H."/>
            <person name="Turgeon B."/>
            <person name="Goodwin S."/>
            <person name="Spatafora J."/>
            <person name="Crous P."/>
            <person name="Grigoriev I."/>
        </authorList>
    </citation>
    <scope>NUCLEOTIDE SEQUENCE</scope>
    <source>
        <strain evidence="3">ATCC 74209</strain>
    </source>
</reference>
<feature type="compositionally biased region" description="Acidic residues" evidence="1">
    <location>
        <begin position="387"/>
        <end position="402"/>
    </location>
</feature>
<dbReference type="GO" id="GO:0006281">
    <property type="term" value="P:DNA repair"/>
    <property type="evidence" value="ECO:0007669"/>
    <property type="project" value="InterPro"/>
</dbReference>
<sequence>MDVAKRSKSLNRQLDKIILHFDCFYASVFENETPALRSLPLAVQQKQIVVTCNYEARKRGLHKLQFIVEAKKVCPDVVIVLGEDLTRFRNASKELYTYLRAFSWNSKVERLGFDEVFMDVSDIIDYNIGLLNPNHLAASFFCLSQADPTVGFAYDASQLAGHAYPEPPNDAPSTEASRLDPLRLRLHLGSHLAQHLRNLLHTEKGYTCTVGISTNKLLAKLAGNVHKPRAQTTLLPPYASSNTDQSDNVTTFLDAHEIGKIPGIGFKLAQKLREYVAQNPPELDSGLVQSGTKEKVLVSEVRRCPGIGAQALESVLGAPGTPRGIGFKIWRLLNGVDDTEVAPVREVPKQISIEDTYRRLDTVEAVLKEMRILAKSLIRRMHIDLLEDDDDDDDDDEEEGDSQETTAMEPSVADSRVQRPKRWLAYPKTLRLSTRPRPPPNNDWSKSRFPTRISRSSPLPNFVFSLKDDVGSLAERLVSEALVPLFRRLHLEKSGWNLGLLNIAATNIEEAASDSKGGAGRNILKMFKRQDDVLKEWKVEPGETFRGDRKIEPEETGIEDVQTETTPRDVDMIGPELTEQRGQRGSEDFPYSSQQDRTEGIGEWEYDEEDSMDDETFHCDRCGAIMPAFAMAAHDRWHANVRGHD</sequence>
<dbReference type="Proteomes" id="UP000799536">
    <property type="component" value="Unassembled WGS sequence"/>
</dbReference>
<dbReference type="InterPro" id="IPR001126">
    <property type="entry name" value="UmuC"/>
</dbReference>
<evidence type="ECO:0000256" key="1">
    <source>
        <dbReference type="SAM" id="MobiDB-lite"/>
    </source>
</evidence>